<keyword evidence="2" id="KW-1185">Reference proteome</keyword>
<dbReference type="OrthoDB" id="3830966at2"/>
<dbReference type="AlphaFoldDB" id="A0A4R7ZJW7"/>
<organism evidence="1 2">
    <name type="scientific">Kribbella kalugense</name>
    <dbReference type="NCBI Taxonomy" id="2512221"/>
    <lineage>
        <taxon>Bacteria</taxon>
        <taxon>Bacillati</taxon>
        <taxon>Actinomycetota</taxon>
        <taxon>Actinomycetes</taxon>
        <taxon>Propionibacteriales</taxon>
        <taxon>Kribbellaceae</taxon>
        <taxon>Kribbella</taxon>
    </lineage>
</organism>
<dbReference type="Proteomes" id="UP000295447">
    <property type="component" value="Unassembled WGS sequence"/>
</dbReference>
<accession>A0A4R7ZJW7</accession>
<evidence type="ECO:0000313" key="1">
    <source>
        <dbReference type="EMBL" id="TDW18069.1"/>
    </source>
</evidence>
<protein>
    <submittedName>
        <fullName evidence="1">Uncharacterized protein</fullName>
    </submittedName>
</protein>
<evidence type="ECO:0000313" key="2">
    <source>
        <dbReference type="Proteomes" id="UP000295447"/>
    </source>
</evidence>
<sequence length="60" mass="6709">MEHPIGTTAGTVRSAERQARADWLITELGRLAADAEDPREQARFRRTADSLVRLAIAFRS</sequence>
<proteinExistence type="predicted"/>
<name>A0A4R7ZJW7_9ACTN</name>
<comment type="caution">
    <text evidence="1">The sequence shown here is derived from an EMBL/GenBank/DDBJ whole genome shotgun (WGS) entry which is preliminary data.</text>
</comment>
<reference evidence="1 2" key="1">
    <citation type="submission" date="2019-03" db="EMBL/GenBank/DDBJ databases">
        <title>Genomic Encyclopedia of Type Strains, Phase III (KMG-III): the genomes of soil and plant-associated and newly described type strains.</title>
        <authorList>
            <person name="Whitman W."/>
        </authorList>
    </citation>
    <scope>NUCLEOTIDE SEQUENCE [LARGE SCALE GENOMIC DNA]</scope>
    <source>
        <strain evidence="1 2">VKM Ac-2570</strain>
    </source>
</reference>
<dbReference type="EMBL" id="SODF01000002">
    <property type="protein sequence ID" value="TDW18069.1"/>
    <property type="molecule type" value="Genomic_DNA"/>
</dbReference>
<gene>
    <name evidence="1" type="ORF">EV650_4650</name>
</gene>
<dbReference type="RefSeq" id="WP_134121103.1">
    <property type="nucleotide sequence ID" value="NZ_SODF01000002.1"/>
</dbReference>